<evidence type="ECO:0000259" key="4">
    <source>
        <dbReference type="PROSITE" id="PS51710"/>
    </source>
</evidence>
<dbReference type="NCBIfam" id="TIGR00231">
    <property type="entry name" value="small_GTP"/>
    <property type="match status" value="1"/>
</dbReference>
<dbReference type="PRINTS" id="PR00326">
    <property type="entry name" value="GTP1OBG"/>
</dbReference>
<protein>
    <submittedName>
        <fullName evidence="5">GTP-binding protein</fullName>
    </submittedName>
</protein>
<dbReference type="GO" id="GO:0003924">
    <property type="term" value="F:GTPase activity"/>
    <property type="evidence" value="ECO:0007669"/>
    <property type="project" value="InterPro"/>
</dbReference>
<comment type="caution">
    <text evidence="5">The sequence shown here is derived from an EMBL/GenBank/DDBJ whole genome shotgun (WGS) entry which is preliminary data.</text>
</comment>
<gene>
    <name evidence="5" type="ORF">COT63_00885</name>
</gene>
<dbReference type="InterPro" id="IPR031167">
    <property type="entry name" value="G_OBG"/>
</dbReference>
<dbReference type="Gene3D" id="3.10.20.30">
    <property type="match status" value="1"/>
</dbReference>
<dbReference type="InterPro" id="IPR012676">
    <property type="entry name" value="TGS-like"/>
</dbReference>
<evidence type="ECO:0000256" key="3">
    <source>
        <dbReference type="ARBA" id="ARBA00023134"/>
    </source>
</evidence>
<organism evidence="5 6">
    <name type="scientific">Candidatus Shapirobacteria bacterium CG09_land_8_20_14_0_10_38_17</name>
    <dbReference type="NCBI Taxonomy" id="1974884"/>
    <lineage>
        <taxon>Bacteria</taxon>
        <taxon>Candidatus Shapironibacteriota</taxon>
    </lineage>
</organism>
<keyword evidence="1" id="KW-0547">Nucleotide-binding</keyword>
<keyword evidence="3" id="KW-0342">GTP-binding</keyword>
<evidence type="ECO:0000256" key="2">
    <source>
        <dbReference type="ARBA" id="ARBA00022842"/>
    </source>
</evidence>
<dbReference type="InterPro" id="IPR005225">
    <property type="entry name" value="Small_GTP-bd"/>
</dbReference>
<feature type="domain" description="OBG-type G" evidence="4">
    <location>
        <begin position="67"/>
        <end position="293"/>
    </location>
</feature>
<dbReference type="PROSITE" id="PS51710">
    <property type="entry name" value="G_OBG"/>
    <property type="match status" value="1"/>
</dbReference>
<sequence length="365" mass="39818">MVNQKIVDQIGKIRQEIITIPYHKGTEHHIGRLRARIACLEDQLLQERLRGGRGGGGGYAIPKSGDATVVLVGFPSVGKSTLLNILAKAQSKIGSYPFTTIGVVPGMMSYQGAKIQILDVPGLILGAAKGRGRGKEVLSVVRTADLIILLIDYKGFGQQETILKELEDAAIKVNKEKPAVIVNKKSKGGILIKNSQAMKDFSSRVAVGIAEELGLKNAEIFIKGKNITQEEFIDVLLDNRVYVPSITIIGKSDLLHPDEVEIIKRKLPQALLVSPRTGKGIDNLKKEIFKKLALIRIFLKPKNGKIGFNEPLIMKEGVNVAGVAEKIGRVLTNQKGARVWGKSVKYPGQLVGMNHILEEEDIVSF</sequence>
<dbReference type="SUPFAM" id="SSF52540">
    <property type="entry name" value="P-loop containing nucleoside triphosphate hydrolases"/>
    <property type="match status" value="1"/>
</dbReference>
<proteinExistence type="predicted"/>
<dbReference type="SUPFAM" id="SSF81271">
    <property type="entry name" value="TGS-like"/>
    <property type="match status" value="1"/>
</dbReference>
<dbReference type="InterPro" id="IPR012675">
    <property type="entry name" value="Beta-grasp_dom_sf"/>
</dbReference>
<reference evidence="6" key="1">
    <citation type="submission" date="2017-09" db="EMBL/GenBank/DDBJ databases">
        <title>Depth-based differentiation of microbial function through sediment-hosted aquifers and enrichment of novel symbionts in the deep terrestrial subsurface.</title>
        <authorList>
            <person name="Probst A.J."/>
            <person name="Ladd B."/>
            <person name="Jarett J.K."/>
            <person name="Geller-Mcgrath D.E."/>
            <person name="Sieber C.M.K."/>
            <person name="Emerson J.B."/>
            <person name="Anantharaman K."/>
            <person name="Thomas B.C."/>
            <person name="Malmstrom R."/>
            <person name="Stieglmeier M."/>
            <person name="Klingl A."/>
            <person name="Woyke T."/>
            <person name="Ryan C.M."/>
            <person name="Banfield J.F."/>
        </authorList>
    </citation>
    <scope>NUCLEOTIDE SEQUENCE [LARGE SCALE GENOMIC DNA]</scope>
</reference>
<dbReference type="Pfam" id="PF16897">
    <property type="entry name" value="MMR_HSR1_Xtn"/>
    <property type="match status" value="1"/>
</dbReference>
<dbReference type="InterPro" id="IPR027417">
    <property type="entry name" value="P-loop_NTPase"/>
</dbReference>
<dbReference type="Proteomes" id="UP000231282">
    <property type="component" value="Unassembled WGS sequence"/>
</dbReference>
<dbReference type="InterPro" id="IPR031662">
    <property type="entry name" value="GTP-binding_2"/>
</dbReference>
<dbReference type="InterPro" id="IPR045001">
    <property type="entry name" value="DRG"/>
</dbReference>
<name>A0A2H0WTK0_9BACT</name>
<dbReference type="AlphaFoldDB" id="A0A2H0WTK0"/>
<accession>A0A2H0WTK0</accession>
<dbReference type="GO" id="GO:0005525">
    <property type="term" value="F:GTP binding"/>
    <property type="evidence" value="ECO:0007669"/>
    <property type="project" value="UniProtKB-KW"/>
</dbReference>
<dbReference type="CDD" id="cd01896">
    <property type="entry name" value="DRG"/>
    <property type="match status" value="1"/>
</dbReference>
<dbReference type="Pfam" id="PF02824">
    <property type="entry name" value="TGS"/>
    <property type="match status" value="1"/>
</dbReference>
<dbReference type="PANTHER" id="PTHR43127">
    <property type="entry name" value="DEVELOPMENTALLY-REGULATED GTP-BINDING PROTEIN 2"/>
    <property type="match status" value="1"/>
</dbReference>
<evidence type="ECO:0000313" key="5">
    <source>
        <dbReference type="EMBL" id="PIS15268.1"/>
    </source>
</evidence>
<dbReference type="Pfam" id="PF01926">
    <property type="entry name" value="MMR_HSR1"/>
    <property type="match status" value="1"/>
</dbReference>
<dbReference type="EMBL" id="PEZH01000015">
    <property type="protein sequence ID" value="PIS15268.1"/>
    <property type="molecule type" value="Genomic_DNA"/>
</dbReference>
<dbReference type="InterPro" id="IPR006073">
    <property type="entry name" value="GTP-bd"/>
</dbReference>
<evidence type="ECO:0000256" key="1">
    <source>
        <dbReference type="ARBA" id="ARBA00022741"/>
    </source>
</evidence>
<dbReference type="InterPro" id="IPR004095">
    <property type="entry name" value="TGS"/>
</dbReference>
<dbReference type="Gene3D" id="3.40.50.300">
    <property type="entry name" value="P-loop containing nucleotide triphosphate hydrolases"/>
    <property type="match status" value="1"/>
</dbReference>
<keyword evidence="2" id="KW-0460">Magnesium</keyword>
<evidence type="ECO:0000313" key="6">
    <source>
        <dbReference type="Proteomes" id="UP000231282"/>
    </source>
</evidence>